<dbReference type="Pfam" id="PF03466">
    <property type="entry name" value="LysR_substrate"/>
    <property type="match status" value="1"/>
</dbReference>
<evidence type="ECO:0000256" key="3">
    <source>
        <dbReference type="ARBA" id="ARBA00023125"/>
    </source>
</evidence>
<feature type="domain" description="HTH lysR-type" evidence="5">
    <location>
        <begin position="5"/>
        <end position="62"/>
    </location>
</feature>
<keyword evidence="3" id="KW-0238">DNA-binding</keyword>
<accession>A0AA46TLZ4</accession>
<proteinExistence type="inferred from homology"/>
<evidence type="ECO:0000313" key="6">
    <source>
        <dbReference type="EMBL" id="UYM06863.1"/>
    </source>
</evidence>
<sequence length="293" mass="31641">MASRIDLESLRLIVAIDRHHSLGAAARELGISQPAASARLRSVESGYGLSLVSRSTRGSNLTEDGQAVCSWAENVLREVDTLQAGVAALSEQRKGGLEIAASLTIAEYFLPRWLGEMQRTRPDVHTALRVMNSAEVEAQVRRRDVQLGFTESPERPRGLSTRRVGSDRLAVVVAARHEWARRVYAPTADELAQTPLVLREAGSGTRETFDRALGTEPRIALEASSTSALVGAAVNGVGPAVVSEVAVRSHLDAGVLVEVTTQLDLRRPLFAIWRADETLRSPATDLVAIAAQR</sequence>
<evidence type="ECO:0000313" key="7">
    <source>
        <dbReference type="Proteomes" id="UP001164390"/>
    </source>
</evidence>
<dbReference type="EMBL" id="CP094970">
    <property type="protein sequence ID" value="UYM06863.1"/>
    <property type="molecule type" value="Genomic_DNA"/>
</dbReference>
<evidence type="ECO:0000256" key="4">
    <source>
        <dbReference type="ARBA" id="ARBA00023163"/>
    </source>
</evidence>
<evidence type="ECO:0000256" key="2">
    <source>
        <dbReference type="ARBA" id="ARBA00023015"/>
    </source>
</evidence>
<keyword evidence="4" id="KW-0804">Transcription</keyword>
<name>A0AA46TLZ4_9ACTN</name>
<protein>
    <submittedName>
        <fullName evidence="6">LysR family transcriptional regulator</fullName>
    </submittedName>
</protein>
<dbReference type="SUPFAM" id="SSF53850">
    <property type="entry name" value="Periplasmic binding protein-like II"/>
    <property type="match status" value="1"/>
</dbReference>
<gene>
    <name evidence="6" type="ORF">L0C25_07245</name>
</gene>
<dbReference type="PRINTS" id="PR00039">
    <property type="entry name" value="HTHLYSR"/>
</dbReference>
<dbReference type="Proteomes" id="UP001164390">
    <property type="component" value="Chromosome"/>
</dbReference>
<evidence type="ECO:0000259" key="5">
    <source>
        <dbReference type="PROSITE" id="PS50931"/>
    </source>
</evidence>
<dbReference type="Gene3D" id="1.10.10.10">
    <property type="entry name" value="Winged helix-like DNA-binding domain superfamily/Winged helix DNA-binding domain"/>
    <property type="match status" value="1"/>
</dbReference>
<dbReference type="RefSeq" id="WP_271635789.1">
    <property type="nucleotide sequence ID" value="NZ_CP094970.1"/>
</dbReference>
<reference evidence="6" key="1">
    <citation type="submission" date="2022-01" db="EMBL/GenBank/DDBJ databases">
        <title>Nocardioidaceae gen. sp. A5X3R13.</title>
        <authorList>
            <person name="Lopez Marin M.A."/>
            <person name="Uhlik O."/>
        </authorList>
    </citation>
    <scope>NUCLEOTIDE SEQUENCE</scope>
    <source>
        <strain evidence="6">A5X3R13</strain>
    </source>
</reference>
<dbReference type="AlphaFoldDB" id="A0AA46TLZ4"/>
<dbReference type="InterPro" id="IPR036390">
    <property type="entry name" value="WH_DNA-bd_sf"/>
</dbReference>
<dbReference type="PROSITE" id="PS50931">
    <property type="entry name" value="HTH_LYSR"/>
    <property type="match status" value="1"/>
</dbReference>
<dbReference type="InterPro" id="IPR005119">
    <property type="entry name" value="LysR_subst-bd"/>
</dbReference>
<organism evidence="6 7">
    <name type="scientific">Solicola gregarius</name>
    <dbReference type="NCBI Taxonomy" id="2908642"/>
    <lineage>
        <taxon>Bacteria</taxon>
        <taxon>Bacillati</taxon>
        <taxon>Actinomycetota</taxon>
        <taxon>Actinomycetes</taxon>
        <taxon>Propionibacteriales</taxon>
        <taxon>Nocardioidaceae</taxon>
        <taxon>Solicola</taxon>
    </lineage>
</organism>
<dbReference type="InterPro" id="IPR036388">
    <property type="entry name" value="WH-like_DNA-bd_sf"/>
</dbReference>
<dbReference type="Gene3D" id="3.40.190.10">
    <property type="entry name" value="Periplasmic binding protein-like II"/>
    <property type="match status" value="2"/>
</dbReference>
<dbReference type="PANTHER" id="PTHR30126:SF39">
    <property type="entry name" value="HTH-TYPE TRANSCRIPTIONAL REGULATOR CYSL"/>
    <property type="match status" value="1"/>
</dbReference>
<dbReference type="InterPro" id="IPR000847">
    <property type="entry name" value="LysR_HTH_N"/>
</dbReference>
<dbReference type="GO" id="GO:0003700">
    <property type="term" value="F:DNA-binding transcription factor activity"/>
    <property type="evidence" value="ECO:0007669"/>
    <property type="project" value="InterPro"/>
</dbReference>
<dbReference type="Pfam" id="PF00126">
    <property type="entry name" value="HTH_1"/>
    <property type="match status" value="1"/>
</dbReference>
<keyword evidence="2" id="KW-0805">Transcription regulation</keyword>
<dbReference type="GO" id="GO:0000976">
    <property type="term" value="F:transcription cis-regulatory region binding"/>
    <property type="evidence" value="ECO:0007669"/>
    <property type="project" value="TreeGrafter"/>
</dbReference>
<dbReference type="KEGG" id="sgrg:L0C25_07245"/>
<keyword evidence="7" id="KW-1185">Reference proteome</keyword>
<dbReference type="SUPFAM" id="SSF46785">
    <property type="entry name" value="Winged helix' DNA-binding domain"/>
    <property type="match status" value="1"/>
</dbReference>
<dbReference type="PANTHER" id="PTHR30126">
    <property type="entry name" value="HTH-TYPE TRANSCRIPTIONAL REGULATOR"/>
    <property type="match status" value="1"/>
</dbReference>
<comment type="similarity">
    <text evidence="1">Belongs to the LysR transcriptional regulatory family.</text>
</comment>
<evidence type="ECO:0000256" key="1">
    <source>
        <dbReference type="ARBA" id="ARBA00009437"/>
    </source>
</evidence>